<dbReference type="RefSeq" id="WP_079537422.1">
    <property type="nucleotide sequence ID" value="NZ_LT670844.1"/>
</dbReference>
<dbReference type="Proteomes" id="UP000189935">
    <property type="component" value="Chromosome I"/>
</dbReference>
<reference evidence="1 2" key="1">
    <citation type="submission" date="2016-11" db="EMBL/GenBank/DDBJ databases">
        <authorList>
            <person name="Jaros S."/>
            <person name="Januszkiewicz K."/>
            <person name="Wedrychowicz H."/>
        </authorList>
    </citation>
    <scope>NUCLEOTIDE SEQUENCE [LARGE SCALE GENOMIC DNA]</scope>
    <source>
        <strain evidence="1 2">GAS499</strain>
    </source>
</reference>
<sequence length="350" mass="39384">MKLQYVNWDNFRFLTGLDKQFAHAVNDIYAIFDKEFGGEISKLMRAISSPAGEVVNLPCGDMLVQLDQETGDFSYHFQPFEGERYAAAIAQGNERYGDRQLPLVATFVLKRGDRRVLITAPLMSIVRTASDISLKYQTYSHTYVHDENGKSLPENAFSYIGVTRRGWRTRWAEHVRAAERGSRYRFHQAIRHWADRALTVHHTIVACGQTESEAMALEEQMVSLETLYPKGLNMIPGGYAGLKYLRQIGAAGANERVTPDDKQEIVNRFFESASRRGLPNPLAAANWCDPSYAEKVICAGDDRLKPDQIRNARFLASLGKSTDDIVTEIGARNKPQVQRLLAGSTYSRVA</sequence>
<evidence type="ECO:0000313" key="2">
    <source>
        <dbReference type="Proteomes" id="UP000189935"/>
    </source>
</evidence>
<name>A0A1M6LI54_9BRAD</name>
<proteinExistence type="predicted"/>
<dbReference type="EMBL" id="LT670844">
    <property type="protein sequence ID" value="SHJ70870.1"/>
    <property type="molecule type" value="Genomic_DNA"/>
</dbReference>
<organism evidence="1 2">
    <name type="scientific">Bradyrhizobium lablabi</name>
    <dbReference type="NCBI Taxonomy" id="722472"/>
    <lineage>
        <taxon>Bacteria</taxon>
        <taxon>Pseudomonadati</taxon>
        <taxon>Pseudomonadota</taxon>
        <taxon>Alphaproteobacteria</taxon>
        <taxon>Hyphomicrobiales</taxon>
        <taxon>Nitrobacteraceae</taxon>
        <taxon>Bradyrhizobium</taxon>
    </lineage>
</organism>
<accession>A0A1M6LI54</accession>
<evidence type="ECO:0008006" key="3">
    <source>
        <dbReference type="Google" id="ProtNLM"/>
    </source>
</evidence>
<protein>
    <recommendedName>
        <fullName evidence="3">GIY-YIG domain-containing protein</fullName>
    </recommendedName>
</protein>
<evidence type="ECO:0000313" key="1">
    <source>
        <dbReference type="EMBL" id="SHJ70870.1"/>
    </source>
</evidence>
<dbReference type="AlphaFoldDB" id="A0A1M6LI54"/>
<gene>
    <name evidence="1" type="ORF">SAMN05444159_1283</name>
</gene>